<sequence>MLKPGESCFGYGDRDDGNATSTYASNSRIPISVETFIDGLPPLTNVTVSVSPQTSGTAGATSAPSSIASTSTLNTGQPSAPSEKSAAGRIRPAFAKICMHFEILHDMILTVVAEFHPLLNNYASTRSTARAAYMNSEPHTASWGGLIVLMS</sequence>
<proteinExistence type="predicted"/>
<dbReference type="RefSeq" id="XP_037167356.1">
    <property type="nucleotide sequence ID" value="XM_037305601.1"/>
</dbReference>
<dbReference type="EMBL" id="JACCJC010000011">
    <property type="protein sequence ID" value="KAF6238042.1"/>
    <property type="molecule type" value="Genomic_DNA"/>
</dbReference>
<evidence type="ECO:0000313" key="2">
    <source>
        <dbReference type="EMBL" id="KAF6238042.1"/>
    </source>
</evidence>
<name>A0A8H6G073_9LECA</name>
<dbReference type="AlphaFoldDB" id="A0A8H6G073"/>
<evidence type="ECO:0000313" key="3">
    <source>
        <dbReference type="Proteomes" id="UP000578531"/>
    </source>
</evidence>
<feature type="region of interest" description="Disordered" evidence="1">
    <location>
        <begin position="51"/>
        <end position="86"/>
    </location>
</feature>
<protein>
    <submittedName>
        <fullName evidence="2">Uncharacterized protein</fullName>
    </submittedName>
</protein>
<reference evidence="2 3" key="1">
    <citation type="journal article" date="2020" name="Genomics">
        <title>Complete, high-quality genomes from long-read metagenomic sequencing of two wolf lichen thalli reveals enigmatic genome architecture.</title>
        <authorList>
            <person name="McKenzie S.K."/>
            <person name="Walston R.F."/>
            <person name="Allen J.L."/>
        </authorList>
    </citation>
    <scope>NUCLEOTIDE SEQUENCE [LARGE SCALE GENOMIC DNA]</scope>
    <source>
        <strain evidence="2">WasteWater2</strain>
    </source>
</reference>
<gene>
    <name evidence="2" type="ORF">HO173_003676</name>
</gene>
<accession>A0A8H6G073</accession>
<keyword evidence="3" id="KW-1185">Reference proteome</keyword>
<feature type="compositionally biased region" description="Low complexity" evidence="1">
    <location>
        <begin position="51"/>
        <end position="72"/>
    </location>
</feature>
<feature type="compositionally biased region" description="Polar residues" evidence="1">
    <location>
        <begin position="73"/>
        <end position="82"/>
    </location>
</feature>
<evidence type="ECO:0000256" key="1">
    <source>
        <dbReference type="SAM" id="MobiDB-lite"/>
    </source>
</evidence>
<dbReference type="Proteomes" id="UP000578531">
    <property type="component" value="Unassembled WGS sequence"/>
</dbReference>
<dbReference type="GeneID" id="59285342"/>
<organism evidence="2 3">
    <name type="scientific">Letharia columbiana</name>
    <dbReference type="NCBI Taxonomy" id="112416"/>
    <lineage>
        <taxon>Eukaryota</taxon>
        <taxon>Fungi</taxon>
        <taxon>Dikarya</taxon>
        <taxon>Ascomycota</taxon>
        <taxon>Pezizomycotina</taxon>
        <taxon>Lecanoromycetes</taxon>
        <taxon>OSLEUM clade</taxon>
        <taxon>Lecanoromycetidae</taxon>
        <taxon>Lecanorales</taxon>
        <taxon>Lecanorineae</taxon>
        <taxon>Parmeliaceae</taxon>
        <taxon>Letharia</taxon>
    </lineage>
</organism>
<comment type="caution">
    <text evidence="2">The sequence shown here is derived from an EMBL/GenBank/DDBJ whole genome shotgun (WGS) entry which is preliminary data.</text>
</comment>